<dbReference type="InterPro" id="IPR053738">
    <property type="entry name" value="Lambda_capsid_assembly"/>
</dbReference>
<protein>
    <submittedName>
        <fullName evidence="1">Major capsid protein</fullName>
    </submittedName>
</protein>
<dbReference type="EMBL" id="BK032875">
    <property type="protein sequence ID" value="DAF65146.1"/>
    <property type="molecule type" value="Genomic_DNA"/>
</dbReference>
<accession>A0A8S5TPS5</accession>
<dbReference type="Gene3D" id="3.90.1690.10">
    <property type="entry name" value="phage-related protein like domain"/>
    <property type="match status" value="1"/>
</dbReference>
<evidence type="ECO:0000313" key="1">
    <source>
        <dbReference type="EMBL" id="DAF65146.1"/>
    </source>
</evidence>
<proteinExistence type="predicted"/>
<sequence>MPKQAFEPDEQLTAIAIGYKNEKANYIADKILPYTPIESARFSYNEFPLEEGFSVPDTKVGRISAPKTVDFSAIKRTAEVEDHALDVLVPNWDKDHAPKNYDPEGRAVENATNLCMLARELRVAKLVKDPANYANKQTLSGTSQFDNASCDPLAVFVPAIEKMLVSPNALVMSMNVWTKLRLNPNLLKAVHGTAGDKGAVSRQQLAELLEIPEIIIGNSRYNVAKQGQTASLEPCWQDYCGLLHINSEADNNQGMTFGLTARMGDKVAGRFFDENMGMRGGYKVRSGESIKEVIVAKQCGFLFETPVSAA</sequence>
<reference evidence="1" key="1">
    <citation type="journal article" date="2021" name="Proc. Natl. Acad. Sci. U.S.A.">
        <title>A Catalog of Tens of Thousands of Viruses from Human Metagenomes Reveals Hidden Associations with Chronic Diseases.</title>
        <authorList>
            <person name="Tisza M.J."/>
            <person name="Buck C.B."/>
        </authorList>
    </citation>
    <scope>NUCLEOTIDE SEQUENCE</scope>
    <source>
        <strain evidence="1">Ct2AC8</strain>
    </source>
</reference>
<name>A0A8S5TPS5_9CAUD</name>
<organism evidence="1">
    <name type="scientific">Myoviridae sp. ct2AC8</name>
    <dbReference type="NCBI Taxonomy" id="2827655"/>
    <lineage>
        <taxon>Viruses</taxon>
        <taxon>Duplodnaviria</taxon>
        <taxon>Heunggongvirae</taxon>
        <taxon>Uroviricota</taxon>
        <taxon>Caudoviricetes</taxon>
    </lineage>
</organism>